<name>A0A1F5P859_9BACT</name>
<evidence type="ECO:0000256" key="2">
    <source>
        <dbReference type="SAM" id="MobiDB-lite"/>
    </source>
</evidence>
<feature type="domain" description="PNPLA" evidence="3">
    <location>
        <begin position="96"/>
        <end position="255"/>
    </location>
</feature>
<reference evidence="4 5" key="1">
    <citation type="journal article" date="2016" name="Nat. Commun.">
        <title>Thousands of microbial genomes shed light on interconnected biogeochemical processes in an aquifer system.</title>
        <authorList>
            <person name="Anantharaman K."/>
            <person name="Brown C.T."/>
            <person name="Hug L.A."/>
            <person name="Sharon I."/>
            <person name="Castelle C.J."/>
            <person name="Probst A.J."/>
            <person name="Thomas B.C."/>
            <person name="Singh A."/>
            <person name="Wilkins M.J."/>
            <person name="Karaoz U."/>
            <person name="Brodie E.L."/>
            <person name="Williams K.H."/>
            <person name="Hubbard S.S."/>
            <person name="Banfield J.F."/>
        </authorList>
    </citation>
    <scope>NUCLEOTIDE SEQUENCE [LARGE SCALE GENOMIC DNA]</scope>
</reference>
<keyword evidence="1" id="KW-0443">Lipid metabolism</keyword>
<dbReference type="GO" id="GO:0006629">
    <property type="term" value="P:lipid metabolic process"/>
    <property type="evidence" value="ECO:0007669"/>
    <property type="project" value="UniProtKB-KW"/>
</dbReference>
<dbReference type="STRING" id="1817832.A3J48_02680"/>
<feature type="compositionally biased region" description="Basic and acidic residues" evidence="2">
    <location>
        <begin position="18"/>
        <end position="29"/>
    </location>
</feature>
<evidence type="ECO:0000256" key="1">
    <source>
        <dbReference type="ARBA" id="ARBA00023098"/>
    </source>
</evidence>
<evidence type="ECO:0000313" key="5">
    <source>
        <dbReference type="Proteomes" id="UP000176786"/>
    </source>
</evidence>
<gene>
    <name evidence="4" type="ORF">A3J48_02680</name>
</gene>
<dbReference type="AlphaFoldDB" id="A0A1F5P859"/>
<dbReference type="SUPFAM" id="SSF52151">
    <property type="entry name" value="FabD/lysophospholipase-like"/>
    <property type="match status" value="1"/>
</dbReference>
<dbReference type="InterPro" id="IPR002641">
    <property type="entry name" value="PNPLA_dom"/>
</dbReference>
<sequence>MPERPTPPEAYRAINPEKQPEKKDSGYESAERIEQLMKQERREHDERLGEVIDAFVLRRNDDEAGKLDVVAKTLIARRDDKKTTAKIRTLILALSGAARGAYGTGQLAALWEAGITPREIDDCVGISAGSASLLYYLGGHEHTYKGASIYTHVLQKNGFVSFSVKRWPKIMNVFVAVKAFLKGPRAVDQSAVLAAPSRFWVVAQNTGTQKNELVDAKTDLINAVHASMAVPYFYGEKIQLRGGAYIDGAFAQIPFEEIIKTCKPTHILVMPNMPFEELVNFKISNGILKAVEWLLPEQGTAGVFKKVLRGEADIKSLRLACDEMSAHYGVKIGWLWPPDCALAATTTDRALLLKAMLASAKDAYRKFNKNNPDPGKREKRDFPFWN</sequence>
<proteinExistence type="predicted"/>
<dbReference type="Proteomes" id="UP000176786">
    <property type="component" value="Unassembled WGS sequence"/>
</dbReference>
<dbReference type="EMBL" id="MFES01000010">
    <property type="protein sequence ID" value="OGE86121.1"/>
    <property type="molecule type" value="Genomic_DNA"/>
</dbReference>
<feature type="region of interest" description="Disordered" evidence="2">
    <location>
        <begin position="1"/>
        <end position="29"/>
    </location>
</feature>
<evidence type="ECO:0000313" key="4">
    <source>
        <dbReference type="EMBL" id="OGE86121.1"/>
    </source>
</evidence>
<dbReference type="InterPro" id="IPR016035">
    <property type="entry name" value="Acyl_Trfase/lysoPLipase"/>
</dbReference>
<dbReference type="Pfam" id="PF01734">
    <property type="entry name" value="Patatin"/>
    <property type="match status" value="1"/>
</dbReference>
<accession>A0A1F5P859</accession>
<comment type="caution">
    <text evidence="4">The sequence shown here is derived from an EMBL/GenBank/DDBJ whole genome shotgun (WGS) entry which is preliminary data.</text>
</comment>
<protein>
    <recommendedName>
        <fullName evidence="3">PNPLA domain-containing protein</fullName>
    </recommendedName>
</protein>
<evidence type="ECO:0000259" key="3">
    <source>
        <dbReference type="Pfam" id="PF01734"/>
    </source>
</evidence>
<organism evidence="4 5">
    <name type="scientific">Candidatus Doudnabacteria bacterium RIFCSPHIGHO2_02_FULL_46_11</name>
    <dbReference type="NCBI Taxonomy" id="1817832"/>
    <lineage>
        <taxon>Bacteria</taxon>
        <taxon>Candidatus Doudnaibacteriota</taxon>
    </lineage>
</organism>